<gene>
    <name evidence="2" type="primary">lon_35</name>
    <name evidence="2" type="ORF">SDC9_181518</name>
</gene>
<keyword evidence="2" id="KW-0645">Protease</keyword>
<dbReference type="GO" id="GO:0030163">
    <property type="term" value="P:protein catabolic process"/>
    <property type="evidence" value="ECO:0007669"/>
    <property type="project" value="InterPro"/>
</dbReference>
<dbReference type="AlphaFoldDB" id="A0A645H6A1"/>
<dbReference type="Pfam" id="PF05362">
    <property type="entry name" value="Lon_C"/>
    <property type="match status" value="1"/>
</dbReference>
<dbReference type="InterPro" id="IPR020568">
    <property type="entry name" value="Ribosomal_Su5_D2-typ_SF"/>
</dbReference>
<dbReference type="GO" id="GO:0004176">
    <property type="term" value="F:ATP-dependent peptidase activity"/>
    <property type="evidence" value="ECO:0007669"/>
    <property type="project" value="InterPro"/>
</dbReference>
<feature type="domain" description="Lon proteolytic" evidence="1">
    <location>
        <begin position="1"/>
        <end position="151"/>
    </location>
</feature>
<dbReference type="EC" id="3.4.21.53" evidence="2"/>
<dbReference type="EMBL" id="VSSQ01086855">
    <property type="protein sequence ID" value="MPN34026.1"/>
    <property type="molecule type" value="Genomic_DNA"/>
</dbReference>
<dbReference type="PANTHER" id="PTHR10046">
    <property type="entry name" value="ATP DEPENDENT LON PROTEASE FAMILY MEMBER"/>
    <property type="match status" value="1"/>
</dbReference>
<accession>A0A645H6A1</accession>
<dbReference type="InterPro" id="IPR008269">
    <property type="entry name" value="Lon_proteolytic"/>
</dbReference>
<dbReference type="InterPro" id="IPR014721">
    <property type="entry name" value="Ribsml_uS5_D2-typ_fold_subgr"/>
</dbReference>
<comment type="caution">
    <text evidence="2">The sequence shown here is derived from an EMBL/GenBank/DDBJ whole genome shotgun (WGS) entry which is preliminary data.</text>
</comment>
<dbReference type="GO" id="GO:0005524">
    <property type="term" value="F:ATP binding"/>
    <property type="evidence" value="ECO:0007669"/>
    <property type="project" value="InterPro"/>
</dbReference>
<keyword evidence="2" id="KW-0378">Hydrolase</keyword>
<sequence>MSGPTHNKGVQVISGYLGHKYAQDFPLSLSCRICFEQNYNGIDGDSASSTELYCILSSLAEVPISQELAVTGSVNQRGEIQAIGGVTHKIEGFFELCNKRGLTGNQGVIIPASNVRDLVLREEVVEAVKEGKFHIYPITHIDEGIEILTGVTAGKLGKNAKYPPTSINGLVLKKLRDYYKKSYSDVTARR</sequence>
<reference evidence="2" key="1">
    <citation type="submission" date="2019-08" db="EMBL/GenBank/DDBJ databases">
        <authorList>
            <person name="Kucharzyk K."/>
            <person name="Murdoch R.W."/>
            <person name="Higgins S."/>
            <person name="Loffler F."/>
        </authorList>
    </citation>
    <scope>NUCLEOTIDE SEQUENCE</scope>
</reference>
<proteinExistence type="predicted"/>
<dbReference type="Gene3D" id="3.30.230.10">
    <property type="match status" value="1"/>
</dbReference>
<dbReference type="SUPFAM" id="SSF54211">
    <property type="entry name" value="Ribosomal protein S5 domain 2-like"/>
    <property type="match status" value="1"/>
</dbReference>
<dbReference type="InterPro" id="IPR027065">
    <property type="entry name" value="Lon_Prtase"/>
</dbReference>
<name>A0A645H6A1_9ZZZZ</name>
<dbReference type="GO" id="GO:0006508">
    <property type="term" value="P:proteolysis"/>
    <property type="evidence" value="ECO:0007669"/>
    <property type="project" value="UniProtKB-KW"/>
</dbReference>
<dbReference type="PRINTS" id="PR00830">
    <property type="entry name" value="ENDOLAPTASE"/>
</dbReference>
<evidence type="ECO:0000259" key="1">
    <source>
        <dbReference type="PROSITE" id="PS51786"/>
    </source>
</evidence>
<organism evidence="2">
    <name type="scientific">bioreactor metagenome</name>
    <dbReference type="NCBI Taxonomy" id="1076179"/>
    <lineage>
        <taxon>unclassified sequences</taxon>
        <taxon>metagenomes</taxon>
        <taxon>ecological metagenomes</taxon>
    </lineage>
</organism>
<dbReference type="PROSITE" id="PS51786">
    <property type="entry name" value="LON_PROTEOLYTIC"/>
    <property type="match status" value="1"/>
</dbReference>
<dbReference type="GO" id="GO:0004252">
    <property type="term" value="F:serine-type endopeptidase activity"/>
    <property type="evidence" value="ECO:0007669"/>
    <property type="project" value="UniProtKB-EC"/>
</dbReference>
<protein>
    <submittedName>
        <fullName evidence="2">Lon protease</fullName>
        <ecNumber evidence="2">3.4.21.53</ecNumber>
    </submittedName>
</protein>
<evidence type="ECO:0000313" key="2">
    <source>
        <dbReference type="EMBL" id="MPN34026.1"/>
    </source>
</evidence>